<dbReference type="Proteomes" id="UP000704762">
    <property type="component" value="Unassembled WGS sequence"/>
</dbReference>
<dbReference type="PANTHER" id="PTHR44103">
    <property type="entry name" value="PROPROTEIN CONVERTASE P"/>
    <property type="match status" value="1"/>
</dbReference>
<dbReference type="InterPro" id="IPR028994">
    <property type="entry name" value="Integrin_alpha_N"/>
</dbReference>
<keyword evidence="4" id="KW-1185">Reference proteome</keyword>
<dbReference type="Gene3D" id="2.130.10.130">
    <property type="entry name" value="Integrin alpha, N-terminal"/>
    <property type="match status" value="1"/>
</dbReference>
<dbReference type="InterPro" id="IPR013517">
    <property type="entry name" value="FG-GAP"/>
</dbReference>
<dbReference type="InterPro" id="IPR013693">
    <property type="entry name" value="SpoIID/LytB_N"/>
</dbReference>
<evidence type="ECO:0000313" key="3">
    <source>
        <dbReference type="EMBL" id="MBM7797453.1"/>
    </source>
</evidence>
<dbReference type="NCBIfam" id="TIGR02669">
    <property type="entry name" value="SpoIID_LytB"/>
    <property type="match status" value="1"/>
</dbReference>
<dbReference type="SUPFAM" id="SSF69318">
    <property type="entry name" value="Integrin alpha N-terminal domain"/>
    <property type="match status" value="1"/>
</dbReference>
<gene>
    <name evidence="3" type="ORF">JOE57_000374</name>
</gene>
<protein>
    <submittedName>
        <fullName evidence="3">SpoIID/LytB domain protein</fullName>
    </submittedName>
</protein>
<feature type="domain" description="Sporulation stage II protein D amidase enhancer LytB N-terminal" evidence="2">
    <location>
        <begin position="212"/>
        <end position="309"/>
    </location>
</feature>
<dbReference type="InterPro" id="IPR013486">
    <property type="entry name" value="SpoIID/LytB"/>
</dbReference>
<evidence type="ECO:0000313" key="4">
    <source>
        <dbReference type="Proteomes" id="UP000704762"/>
    </source>
</evidence>
<dbReference type="Pfam" id="PF08486">
    <property type="entry name" value="SpoIID"/>
    <property type="match status" value="1"/>
</dbReference>
<evidence type="ECO:0000256" key="1">
    <source>
        <dbReference type="ARBA" id="ARBA00022729"/>
    </source>
</evidence>
<dbReference type="PANTHER" id="PTHR44103:SF1">
    <property type="entry name" value="PROPROTEIN CONVERTASE P"/>
    <property type="match status" value="1"/>
</dbReference>
<accession>A0ABS2RFD3</accession>
<keyword evidence="1" id="KW-0732">Signal</keyword>
<sequence>MKSRLAAVLGTRRSYRLTRAVAALLGALILAALSVLTVLPARADTAVSPKAGVFTLYGAGYGHGWGMSQYGAYGAATKGLTWQQIMAFYYPGTTLATRSVTATIRVWITEDTDNDLRVLPSSGLKVSDTNGHSYTMPTGTGYRAWRAVVTSTTMKLQYRNADGDWVTRTTTLTPGTWTFSNTAKIVKVWLTDGTYREFRGTVSGMRIGTTTSRTVNTLTMEQYLQSVVPSELPTSWHPEAVRSQAVAARTYAARLQASAATGATYDVCDTTACQVYKGYAITSGGVRTLQETAAGNAAVSATAGRYLAYGSTVALTQFSSSNGGYAAQGDYPYLPAHPDPYDAVIKPNTWTATLTTTAIAAAYPAVGTVRQLQVLSRDGYGRWGGRVESIKIIGSTTSQTVTGMAFRTKLALRSTLFTITGGVGTPYETFPRRYDPSSLADLLMVTNAGNLVRRPALPGGTLGDPVQIGTGGWTNFTHVVNAGDWNGDGYQDVIARTTGERLLLYRGRSTGGFSAGVDMGLRSNHTELTSVGDFNGDTFPDLVVVNVSGNLYICWGNGSTGFTGFTRLATGWGDQKWLRSPGDWNSDGRPDLITRVGTDLYLHKGTATNFSSPVRIGTGWGSIATITSIGDFDADGHADLVAKTVDSKFRLYPGNGNGGFLPMKPLAGTWSTVYAFGI</sequence>
<name>A0ABS2RFD3_9ACTN</name>
<reference evidence="3 4" key="1">
    <citation type="submission" date="2021-01" db="EMBL/GenBank/DDBJ databases">
        <title>Sequencing the genomes of 1000 actinobacteria strains.</title>
        <authorList>
            <person name="Klenk H.-P."/>
        </authorList>
    </citation>
    <scope>NUCLEOTIDE SEQUENCE [LARGE SCALE GENOMIC DNA]</scope>
    <source>
        <strain evidence="3 4">DSM 18662</strain>
    </source>
</reference>
<organism evidence="3 4">
    <name type="scientific">Microlunatus panaciterrae</name>
    <dbReference type="NCBI Taxonomy" id="400768"/>
    <lineage>
        <taxon>Bacteria</taxon>
        <taxon>Bacillati</taxon>
        <taxon>Actinomycetota</taxon>
        <taxon>Actinomycetes</taxon>
        <taxon>Propionibacteriales</taxon>
        <taxon>Propionibacteriaceae</taxon>
        <taxon>Microlunatus</taxon>
    </lineage>
</organism>
<dbReference type="Pfam" id="PF13517">
    <property type="entry name" value="FG-GAP_3"/>
    <property type="match status" value="1"/>
</dbReference>
<comment type="caution">
    <text evidence="3">The sequence shown here is derived from an EMBL/GenBank/DDBJ whole genome shotgun (WGS) entry which is preliminary data.</text>
</comment>
<dbReference type="EMBL" id="JAFBCF010000001">
    <property type="protein sequence ID" value="MBM7797453.1"/>
    <property type="molecule type" value="Genomic_DNA"/>
</dbReference>
<dbReference type="RefSeq" id="WP_204916136.1">
    <property type="nucleotide sequence ID" value="NZ_BAAAQP010000003.1"/>
</dbReference>
<proteinExistence type="predicted"/>
<evidence type="ECO:0000259" key="2">
    <source>
        <dbReference type="Pfam" id="PF08486"/>
    </source>
</evidence>